<proteinExistence type="inferred from homology"/>
<dbReference type="PANTHER" id="PTHR21569:SF1">
    <property type="entry name" value="SMALL RIBOSOMAL SUBUNIT PROTEIN US9M"/>
    <property type="match status" value="1"/>
</dbReference>
<evidence type="ECO:0000256" key="3">
    <source>
        <dbReference type="ARBA" id="ARBA00023274"/>
    </source>
</evidence>
<dbReference type="InterPro" id="IPR020568">
    <property type="entry name" value="Ribosomal_Su5_D2-typ_SF"/>
</dbReference>
<dbReference type="Proteomes" id="UP001549047">
    <property type="component" value="Unassembled WGS sequence"/>
</dbReference>
<dbReference type="InterPro" id="IPR014721">
    <property type="entry name" value="Ribsml_uS5_D2-typ_fold_subgr"/>
</dbReference>
<dbReference type="EMBL" id="JBEPMB010000001">
    <property type="protein sequence ID" value="MET3612858.1"/>
    <property type="molecule type" value="Genomic_DNA"/>
</dbReference>
<dbReference type="GO" id="GO:0005840">
    <property type="term" value="C:ribosome"/>
    <property type="evidence" value="ECO:0007669"/>
    <property type="project" value="UniProtKB-KW"/>
</dbReference>
<dbReference type="NCBIfam" id="NF001099">
    <property type="entry name" value="PRK00132.1"/>
    <property type="match status" value="1"/>
</dbReference>
<evidence type="ECO:0000256" key="6">
    <source>
        <dbReference type="RuleBase" id="RU003815"/>
    </source>
</evidence>
<dbReference type="InterPro" id="IPR000754">
    <property type="entry name" value="Ribosomal_uS9"/>
</dbReference>
<accession>A0ABV2IWX5</accession>
<dbReference type="PANTHER" id="PTHR21569">
    <property type="entry name" value="RIBOSOMAL PROTEIN S9"/>
    <property type="match status" value="1"/>
</dbReference>
<dbReference type="SUPFAM" id="SSF54211">
    <property type="entry name" value="Ribosomal protein S5 domain 2-like"/>
    <property type="match status" value="1"/>
</dbReference>
<dbReference type="InterPro" id="IPR020574">
    <property type="entry name" value="Ribosomal_uS9_CS"/>
</dbReference>
<name>A0ABV2IWX5_9HYPH</name>
<evidence type="ECO:0000256" key="1">
    <source>
        <dbReference type="ARBA" id="ARBA00005251"/>
    </source>
</evidence>
<evidence type="ECO:0000256" key="5">
    <source>
        <dbReference type="HAMAP-Rule" id="MF_00532"/>
    </source>
</evidence>
<evidence type="ECO:0000313" key="8">
    <source>
        <dbReference type="Proteomes" id="UP001549047"/>
    </source>
</evidence>
<evidence type="ECO:0000256" key="4">
    <source>
        <dbReference type="ARBA" id="ARBA00035259"/>
    </source>
</evidence>
<evidence type="ECO:0000256" key="2">
    <source>
        <dbReference type="ARBA" id="ARBA00022980"/>
    </source>
</evidence>
<evidence type="ECO:0000313" key="7">
    <source>
        <dbReference type="EMBL" id="MET3612858.1"/>
    </source>
</evidence>
<dbReference type="InterPro" id="IPR023035">
    <property type="entry name" value="Ribosomal_uS9_bac/plastid"/>
</dbReference>
<sequence length="156" mass="16571">MADLSALKSLAGSSETAAAPAYVRKVDAQGRSYATGKRKDAVARVWVKAGSGKIIVNGKDYSAYFARPVLQMILQQPLVAAARGGQIDIVATVAGGGLSGQAGAVRHGISKALTYFEPGLRAVLKKGGFLTRDSRVVERKKYGKAKARRSFQFSKR</sequence>
<organism evidence="7 8">
    <name type="scientific">Rhizobium aquaticum</name>
    <dbReference type="NCBI Taxonomy" id="1549636"/>
    <lineage>
        <taxon>Bacteria</taxon>
        <taxon>Pseudomonadati</taxon>
        <taxon>Pseudomonadota</taxon>
        <taxon>Alphaproteobacteria</taxon>
        <taxon>Hyphomicrobiales</taxon>
        <taxon>Rhizobiaceae</taxon>
        <taxon>Rhizobium/Agrobacterium group</taxon>
        <taxon>Rhizobium</taxon>
    </lineage>
</organism>
<dbReference type="Pfam" id="PF00380">
    <property type="entry name" value="Ribosomal_S9"/>
    <property type="match status" value="1"/>
</dbReference>
<keyword evidence="8" id="KW-1185">Reference proteome</keyword>
<comment type="similarity">
    <text evidence="1 5 6">Belongs to the universal ribosomal protein uS9 family.</text>
</comment>
<dbReference type="Gene3D" id="3.30.230.10">
    <property type="match status" value="1"/>
</dbReference>
<dbReference type="HAMAP" id="MF_00532_B">
    <property type="entry name" value="Ribosomal_uS9_B"/>
    <property type="match status" value="1"/>
</dbReference>
<reference evidence="7 8" key="1">
    <citation type="submission" date="2024-06" db="EMBL/GenBank/DDBJ databases">
        <title>Genomic Encyclopedia of Type Strains, Phase IV (KMG-IV): sequencing the most valuable type-strain genomes for metagenomic binning, comparative biology and taxonomic classification.</title>
        <authorList>
            <person name="Goeker M."/>
        </authorList>
    </citation>
    <scope>NUCLEOTIDE SEQUENCE [LARGE SCALE GENOMIC DNA]</scope>
    <source>
        <strain evidence="7 8">DSM 29780</strain>
    </source>
</reference>
<protein>
    <recommendedName>
        <fullName evidence="4 5">Small ribosomal subunit protein uS9</fullName>
    </recommendedName>
</protein>
<dbReference type="PROSITE" id="PS00360">
    <property type="entry name" value="RIBOSOMAL_S9"/>
    <property type="match status" value="1"/>
</dbReference>
<keyword evidence="3 5" id="KW-0687">Ribonucleoprotein</keyword>
<dbReference type="RefSeq" id="WP_354555392.1">
    <property type="nucleotide sequence ID" value="NZ_JBEPMB010000001.1"/>
</dbReference>
<comment type="caution">
    <text evidence="7">The sequence shown here is derived from an EMBL/GenBank/DDBJ whole genome shotgun (WGS) entry which is preliminary data.</text>
</comment>
<keyword evidence="2 5" id="KW-0689">Ribosomal protein</keyword>
<gene>
    <name evidence="5" type="primary">rpsI</name>
    <name evidence="7" type="ORF">ABID16_001163</name>
</gene>